<keyword evidence="5 11" id="KW-0547">Nucleotide-binding</keyword>
<evidence type="ECO:0000313" key="13">
    <source>
        <dbReference type="EMBL" id="OGK52079.1"/>
    </source>
</evidence>
<comment type="similarity">
    <text evidence="1 11">Belongs to the phenylalanyl-tRNA synthetase beta subunit family. Type 1 subfamily.</text>
</comment>
<accession>A0A1F7J8Y3</accession>
<evidence type="ECO:0000259" key="12">
    <source>
        <dbReference type="PROSITE" id="PS51483"/>
    </source>
</evidence>
<keyword evidence="9 11" id="KW-0030">Aminoacyl-tRNA synthetase</keyword>
<comment type="cofactor">
    <cofactor evidence="11">
        <name>Mg(2+)</name>
        <dbReference type="ChEBI" id="CHEBI:18420"/>
    </cofactor>
    <text evidence="11">Binds 2 magnesium ions per tetramer.</text>
</comment>
<dbReference type="SMART" id="SM00896">
    <property type="entry name" value="FDX-ACB"/>
    <property type="match status" value="1"/>
</dbReference>
<dbReference type="InterPro" id="IPR045864">
    <property type="entry name" value="aa-tRNA-synth_II/BPL/LPL"/>
</dbReference>
<dbReference type="Pfam" id="PF03483">
    <property type="entry name" value="B3_4"/>
    <property type="match status" value="1"/>
</dbReference>
<dbReference type="Pfam" id="PF17759">
    <property type="entry name" value="tRNA_synthFbeta"/>
    <property type="match status" value="1"/>
</dbReference>
<evidence type="ECO:0000256" key="11">
    <source>
        <dbReference type="HAMAP-Rule" id="MF_00283"/>
    </source>
</evidence>
<dbReference type="Gene3D" id="3.30.930.10">
    <property type="entry name" value="Bira Bifunctional Protein, Domain 2"/>
    <property type="match status" value="1"/>
</dbReference>
<dbReference type="InterPro" id="IPR041616">
    <property type="entry name" value="PheRS_beta_core"/>
</dbReference>
<dbReference type="Pfam" id="PF03484">
    <property type="entry name" value="B5"/>
    <property type="match status" value="1"/>
</dbReference>
<dbReference type="SUPFAM" id="SSF54991">
    <property type="entry name" value="Anticodon-binding domain of PheRS"/>
    <property type="match status" value="1"/>
</dbReference>
<evidence type="ECO:0000256" key="1">
    <source>
        <dbReference type="ARBA" id="ARBA00008653"/>
    </source>
</evidence>
<feature type="binding site" evidence="11">
    <location>
        <position position="365"/>
    </location>
    <ligand>
        <name>Mg(2+)</name>
        <dbReference type="ChEBI" id="CHEBI:18420"/>
        <note>shared with alpha subunit</note>
    </ligand>
</feature>
<dbReference type="EMBL" id="MGAR01000015">
    <property type="protein sequence ID" value="OGK52079.1"/>
    <property type="molecule type" value="Genomic_DNA"/>
</dbReference>
<dbReference type="GO" id="GO:0005524">
    <property type="term" value="F:ATP binding"/>
    <property type="evidence" value="ECO:0007669"/>
    <property type="project" value="UniProtKB-UniRule"/>
</dbReference>
<feature type="binding site" evidence="11">
    <location>
        <position position="368"/>
    </location>
    <ligand>
        <name>Mg(2+)</name>
        <dbReference type="ChEBI" id="CHEBI:18420"/>
        <note>shared with alpha subunit</note>
    </ligand>
</feature>
<dbReference type="GO" id="GO:0000287">
    <property type="term" value="F:magnesium ion binding"/>
    <property type="evidence" value="ECO:0007669"/>
    <property type="project" value="UniProtKB-UniRule"/>
</dbReference>
<dbReference type="Proteomes" id="UP000176480">
    <property type="component" value="Unassembled WGS sequence"/>
</dbReference>
<evidence type="ECO:0000256" key="2">
    <source>
        <dbReference type="ARBA" id="ARBA00011209"/>
    </source>
</evidence>
<dbReference type="PANTHER" id="PTHR10947">
    <property type="entry name" value="PHENYLALANYL-TRNA SYNTHETASE BETA CHAIN AND LEUCINE-RICH REPEAT-CONTAINING PROTEIN 47"/>
    <property type="match status" value="1"/>
</dbReference>
<dbReference type="GO" id="GO:0004826">
    <property type="term" value="F:phenylalanine-tRNA ligase activity"/>
    <property type="evidence" value="ECO:0007669"/>
    <property type="project" value="UniProtKB-UniRule"/>
</dbReference>
<evidence type="ECO:0000256" key="5">
    <source>
        <dbReference type="ARBA" id="ARBA00022741"/>
    </source>
</evidence>
<keyword evidence="3 11" id="KW-0436">Ligase</keyword>
<dbReference type="Gene3D" id="3.30.70.380">
    <property type="entry name" value="Ferrodoxin-fold anticodon-binding domain"/>
    <property type="match status" value="1"/>
</dbReference>
<dbReference type="InterPro" id="IPR045060">
    <property type="entry name" value="Phe-tRNA-ligase_IIc_bsu"/>
</dbReference>
<dbReference type="SUPFAM" id="SSF46955">
    <property type="entry name" value="Putative DNA-binding domain"/>
    <property type="match status" value="2"/>
</dbReference>
<sequence length="669" mass="77128">MNIKITYNWLLEYLETDADPYELQKYLSLCGPSIERVQQIGVDYVLDIEVTTNRVETASVFGIAQEATAILPQFGKKAKLKINPLQKYTFSSMNTKPGEHMKLDITIADHNLCPRFTAIVYKDINIKPAPDLIKQRLQMCDIKSINNIVDISNYLMLSLGQPVHMFDYDKIIAHKMILRESKKGEKITTLDEKEIILPGGDIVIEDGSGRLIDLCGIMGGLNSAINNKTTTIVFFIQNYDKKRIRRTSMITGQRTVAATYFEKGLDPQRVETTFVYGIDLLNELSGGISASPLYDIYPHPYQIKEINVTLDFINRLIGVSIEQNKVKYILENLGFKVEIHHNEDYESFHIKVPSYRSGDVDIKEDIVEEVARVYGYHNLNNAIQPTIYVKQPRDIEMLFVIQQKIKYFLKHLGLNEMMNYSMISKELIDKLALDSDNKLVIDNSISEEIRYMRTSLIPSLIKNIKDNENKKDKLKFFEIAKIYEKKESLLPNEIYRLGLATNTDFFDLKGIIQALLNELNISEYQIIRWESKHYLPSTSVEWRLADIPAIRMGQIKKTYQEAMGIKSSLFVAEIEFSALIKNYQAIATFKPLSPYAIIKLDLNLKHNQKQTYDKIRKTAFATTPLLTNVELLDLYKGKITLRFYFSSSHKNLTEEEVKKELQKIQNKLQ</sequence>
<dbReference type="GO" id="GO:0009328">
    <property type="term" value="C:phenylalanine-tRNA ligase complex"/>
    <property type="evidence" value="ECO:0007669"/>
    <property type="project" value="TreeGrafter"/>
</dbReference>
<keyword evidence="7 11" id="KW-0460">Magnesium</keyword>
<comment type="subcellular location">
    <subcellularLocation>
        <location evidence="11">Cytoplasm</location>
    </subcellularLocation>
</comment>
<feature type="binding site" evidence="11">
    <location>
        <position position="359"/>
    </location>
    <ligand>
        <name>Mg(2+)</name>
        <dbReference type="ChEBI" id="CHEBI:18420"/>
        <note>shared with alpha subunit</note>
    </ligand>
</feature>
<evidence type="ECO:0000256" key="8">
    <source>
        <dbReference type="ARBA" id="ARBA00022917"/>
    </source>
</evidence>
<comment type="catalytic activity">
    <reaction evidence="10 11">
        <text>tRNA(Phe) + L-phenylalanine + ATP = L-phenylalanyl-tRNA(Phe) + AMP + diphosphate + H(+)</text>
        <dbReference type="Rhea" id="RHEA:19413"/>
        <dbReference type="Rhea" id="RHEA-COMP:9668"/>
        <dbReference type="Rhea" id="RHEA-COMP:9699"/>
        <dbReference type="ChEBI" id="CHEBI:15378"/>
        <dbReference type="ChEBI" id="CHEBI:30616"/>
        <dbReference type="ChEBI" id="CHEBI:33019"/>
        <dbReference type="ChEBI" id="CHEBI:58095"/>
        <dbReference type="ChEBI" id="CHEBI:78442"/>
        <dbReference type="ChEBI" id="CHEBI:78531"/>
        <dbReference type="ChEBI" id="CHEBI:456215"/>
        <dbReference type="EC" id="6.1.1.20"/>
    </reaction>
</comment>
<dbReference type="STRING" id="1802067.A2966_03755"/>
<dbReference type="InterPro" id="IPR005146">
    <property type="entry name" value="B3/B4_tRNA-bd"/>
</dbReference>
<dbReference type="GO" id="GO:0006432">
    <property type="term" value="P:phenylalanyl-tRNA aminoacylation"/>
    <property type="evidence" value="ECO:0007669"/>
    <property type="project" value="UniProtKB-UniRule"/>
</dbReference>
<dbReference type="PROSITE" id="PS51483">
    <property type="entry name" value="B5"/>
    <property type="match status" value="1"/>
</dbReference>
<dbReference type="AlphaFoldDB" id="A0A1F7J8Y3"/>
<comment type="caution">
    <text evidence="13">The sequence shown here is derived from an EMBL/GenBank/DDBJ whole genome shotgun (WGS) entry which is preliminary data.</text>
</comment>
<dbReference type="Gene3D" id="3.50.40.10">
    <property type="entry name" value="Phenylalanyl-trna Synthetase, Chain B, domain 3"/>
    <property type="match status" value="1"/>
</dbReference>
<dbReference type="GO" id="GO:0003723">
    <property type="term" value="F:RNA binding"/>
    <property type="evidence" value="ECO:0007669"/>
    <property type="project" value="InterPro"/>
</dbReference>
<proteinExistence type="inferred from homology"/>
<dbReference type="PANTHER" id="PTHR10947:SF0">
    <property type="entry name" value="PHENYLALANINE--TRNA LIGASE BETA SUBUNIT"/>
    <property type="match status" value="1"/>
</dbReference>
<evidence type="ECO:0000313" key="14">
    <source>
        <dbReference type="Proteomes" id="UP000176480"/>
    </source>
</evidence>
<dbReference type="HAMAP" id="MF_00283">
    <property type="entry name" value="Phe_tRNA_synth_beta1"/>
    <property type="match status" value="1"/>
</dbReference>
<evidence type="ECO:0000256" key="6">
    <source>
        <dbReference type="ARBA" id="ARBA00022840"/>
    </source>
</evidence>
<dbReference type="InterPro" id="IPR020825">
    <property type="entry name" value="Phe-tRNA_synthase-like_B3/B4"/>
</dbReference>
<keyword evidence="11" id="KW-0963">Cytoplasm</keyword>
<dbReference type="InterPro" id="IPR036690">
    <property type="entry name" value="Fdx_antiC-bd_sf"/>
</dbReference>
<keyword evidence="8 11" id="KW-0648">Protein biosynthesis</keyword>
<evidence type="ECO:0000256" key="7">
    <source>
        <dbReference type="ARBA" id="ARBA00022842"/>
    </source>
</evidence>
<dbReference type="SMART" id="SM00874">
    <property type="entry name" value="B5"/>
    <property type="match status" value="1"/>
</dbReference>
<dbReference type="SUPFAM" id="SSF56037">
    <property type="entry name" value="PheT/TilS domain"/>
    <property type="match status" value="1"/>
</dbReference>
<comment type="subunit">
    <text evidence="2 11">Tetramer of two alpha and two beta subunits.</text>
</comment>
<evidence type="ECO:0000256" key="10">
    <source>
        <dbReference type="ARBA" id="ARBA00049255"/>
    </source>
</evidence>
<dbReference type="EC" id="6.1.1.20" evidence="11"/>
<dbReference type="NCBIfam" id="TIGR00472">
    <property type="entry name" value="pheT_bact"/>
    <property type="match status" value="1"/>
</dbReference>
<evidence type="ECO:0000256" key="4">
    <source>
        <dbReference type="ARBA" id="ARBA00022723"/>
    </source>
</evidence>
<protein>
    <recommendedName>
        <fullName evidence="11">Phenylalanine--tRNA ligase beta subunit</fullName>
        <ecNumber evidence="11">6.1.1.20</ecNumber>
    </recommendedName>
    <alternativeName>
        <fullName evidence="11">Phenylalanyl-tRNA synthetase beta subunit</fullName>
        <shortName evidence="11">PheRS</shortName>
    </alternativeName>
</protein>
<dbReference type="InterPro" id="IPR005147">
    <property type="entry name" value="tRNA_synthase_B5-dom"/>
</dbReference>
<evidence type="ECO:0000256" key="3">
    <source>
        <dbReference type="ARBA" id="ARBA00022598"/>
    </source>
</evidence>
<evidence type="ECO:0000256" key="9">
    <source>
        <dbReference type="ARBA" id="ARBA00023146"/>
    </source>
</evidence>
<dbReference type="InterPro" id="IPR004532">
    <property type="entry name" value="Phe-tRNA-ligase_IIc_bsu_bact"/>
</dbReference>
<name>A0A1F7J8Y3_9BACT</name>
<organism evidence="13 14">
    <name type="scientific">Candidatus Roizmanbacteria bacterium RIFCSPLOWO2_01_FULL_41_22</name>
    <dbReference type="NCBI Taxonomy" id="1802067"/>
    <lineage>
        <taxon>Bacteria</taxon>
        <taxon>Candidatus Roizmaniibacteriota</taxon>
    </lineage>
</organism>
<feature type="binding site" evidence="11">
    <location>
        <position position="369"/>
    </location>
    <ligand>
        <name>Mg(2+)</name>
        <dbReference type="ChEBI" id="CHEBI:18420"/>
        <note>shared with alpha subunit</note>
    </ligand>
</feature>
<dbReference type="SMART" id="SM00873">
    <property type="entry name" value="B3_4"/>
    <property type="match status" value="1"/>
</dbReference>
<gene>
    <name evidence="11" type="primary">pheT</name>
    <name evidence="13" type="ORF">A2966_03755</name>
</gene>
<keyword evidence="4 11" id="KW-0479">Metal-binding</keyword>
<keyword evidence="6 11" id="KW-0067">ATP-binding</keyword>
<dbReference type="InterPro" id="IPR009061">
    <property type="entry name" value="DNA-bd_dom_put_sf"/>
</dbReference>
<feature type="domain" description="B5" evidence="12">
    <location>
        <begin position="301"/>
        <end position="381"/>
    </location>
</feature>
<dbReference type="Gene3D" id="3.30.56.10">
    <property type="match status" value="2"/>
</dbReference>
<reference evidence="13 14" key="1">
    <citation type="journal article" date="2016" name="Nat. Commun.">
        <title>Thousands of microbial genomes shed light on interconnected biogeochemical processes in an aquifer system.</title>
        <authorList>
            <person name="Anantharaman K."/>
            <person name="Brown C.T."/>
            <person name="Hug L.A."/>
            <person name="Sharon I."/>
            <person name="Castelle C.J."/>
            <person name="Probst A.J."/>
            <person name="Thomas B.C."/>
            <person name="Singh A."/>
            <person name="Wilkins M.J."/>
            <person name="Karaoz U."/>
            <person name="Brodie E.L."/>
            <person name="Williams K.H."/>
            <person name="Hubbard S.S."/>
            <person name="Banfield J.F."/>
        </authorList>
    </citation>
    <scope>NUCLEOTIDE SEQUENCE [LARGE SCALE GENOMIC DNA]</scope>
</reference>
<dbReference type="SUPFAM" id="SSF55681">
    <property type="entry name" value="Class II aaRS and biotin synthetases"/>
    <property type="match status" value="1"/>
</dbReference>
<dbReference type="InterPro" id="IPR005121">
    <property type="entry name" value="Fdx_antiC-bd"/>
</dbReference>